<sequence length="125" mass="13805">MVYATHSAVNLQLHAVLPSSCPSFVTLLLLGIRRNRQRWMLLPSRRALIFGGDTSALASVLRLLTNGLYLLSDVPHYSILLNICILSFSGLCILFMCNRALNCIVLVPITDDLVHAELNLTITKA</sequence>
<evidence type="ECO:0000313" key="2">
    <source>
        <dbReference type="EMBL" id="KZV80860.1"/>
    </source>
</evidence>
<feature type="transmembrane region" description="Helical" evidence="1">
    <location>
        <begin position="44"/>
        <end position="65"/>
    </location>
</feature>
<keyword evidence="1" id="KW-0812">Transmembrane</keyword>
<feature type="transmembrane region" description="Helical" evidence="1">
    <location>
        <begin position="12"/>
        <end position="32"/>
    </location>
</feature>
<dbReference type="EMBL" id="KV426441">
    <property type="protein sequence ID" value="KZV80860.1"/>
    <property type="molecule type" value="Genomic_DNA"/>
</dbReference>
<evidence type="ECO:0000313" key="3">
    <source>
        <dbReference type="Proteomes" id="UP000077266"/>
    </source>
</evidence>
<gene>
    <name evidence="2" type="ORF">EXIGLDRAFT_400903</name>
</gene>
<keyword evidence="3" id="KW-1185">Reference proteome</keyword>
<feature type="transmembrane region" description="Helical" evidence="1">
    <location>
        <begin position="77"/>
        <end position="97"/>
    </location>
</feature>
<dbReference type="Proteomes" id="UP000077266">
    <property type="component" value="Unassembled WGS sequence"/>
</dbReference>
<proteinExistence type="predicted"/>
<keyword evidence="1" id="KW-0472">Membrane</keyword>
<protein>
    <submittedName>
        <fullName evidence="2">Uncharacterized protein</fullName>
    </submittedName>
</protein>
<evidence type="ECO:0000256" key="1">
    <source>
        <dbReference type="SAM" id="Phobius"/>
    </source>
</evidence>
<name>A0A165BLI2_EXIGL</name>
<dbReference type="InParanoid" id="A0A165BLI2"/>
<organism evidence="2 3">
    <name type="scientific">Exidia glandulosa HHB12029</name>
    <dbReference type="NCBI Taxonomy" id="1314781"/>
    <lineage>
        <taxon>Eukaryota</taxon>
        <taxon>Fungi</taxon>
        <taxon>Dikarya</taxon>
        <taxon>Basidiomycota</taxon>
        <taxon>Agaricomycotina</taxon>
        <taxon>Agaricomycetes</taxon>
        <taxon>Auriculariales</taxon>
        <taxon>Exidiaceae</taxon>
        <taxon>Exidia</taxon>
    </lineage>
</organism>
<accession>A0A165BLI2</accession>
<keyword evidence="1" id="KW-1133">Transmembrane helix</keyword>
<reference evidence="2 3" key="1">
    <citation type="journal article" date="2016" name="Mol. Biol. Evol.">
        <title>Comparative Genomics of Early-Diverging Mushroom-Forming Fungi Provides Insights into the Origins of Lignocellulose Decay Capabilities.</title>
        <authorList>
            <person name="Nagy L.G."/>
            <person name="Riley R."/>
            <person name="Tritt A."/>
            <person name="Adam C."/>
            <person name="Daum C."/>
            <person name="Floudas D."/>
            <person name="Sun H."/>
            <person name="Yadav J.S."/>
            <person name="Pangilinan J."/>
            <person name="Larsson K.H."/>
            <person name="Matsuura K."/>
            <person name="Barry K."/>
            <person name="Labutti K."/>
            <person name="Kuo R."/>
            <person name="Ohm R.A."/>
            <person name="Bhattacharya S.S."/>
            <person name="Shirouzu T."/>
            <person name="Yoshinaga Y."/>
            <person name="Martin F.M."/>
            <person name="Grigoriev I.V."/>
            <person name="Hibbett D.S."/>
        </authorList>
    </citation>
    <scope>NUCLEOTIDE SEQUENCE [LARGE SCALE GENOMIC DNA]</scope>
    <source>
        <strain evidence="2 3">HHB12029</strain>
    </source>
</reference>
<dbReference type="AlphaFoldDB" id="A0A165BLI2"/>